<evidence type="ECO:0000259" key="5">
    <source>
        <dbReference type="SMART" id="SM00563"/>
    </source>
</evidence>
<dbReference type="GO" id="GO:0003841">
    <property type="term" value="F:1-acylglycerol-3-phosphate O-acyltransferase activity"/>
    <property type="evidence" value="ECO:0007669"/>
    <property type="project" value="TreeGrafter"/>
</dbReference>
<reference evidence="6 7" key="1">
    <citation type="submission" date="2019-09" db="EMBL/GenBank/DDBJ databases">
        <title>Genome sequencing of strain KACC 19322.</title>
        <authorList>
            <person name="Heo J."/>
            <person name="Kim S.-J."/>
            <person name="Kim J.-S."/>
            <person name="Hong S.-B."/>
            <person name="Kwon S.-W."/>
        </authorList>
    </citation>
    <scope>NUCLEOTIDE SEQUENCE [LARGE SCALE GENOMIC DNA]</scope>
    <source>
        <strain evidence="6 7">KACC 19322</strain>
    </source>
</reference>
<keyword evidence="4" id="KW-0812">Transmembrane</keyword>
<dbReference type="InterPro" id="IPR002123">
    <property type="entry name" value="Plipid/glycerol_acylTrfase"/>
</dbReference>
<dbReference type="PANTHER" id="PTHR10434:SF55">
    <property type="entry name" value="POSSIBLE ACYLTRANSFERASE"/>
    <property type="match status" value="1"/>
</dbReference>
<dbReference type="PANTHER" id="PTHR10434">
    <property type="entry name" value="1-ACYL-SN-GLYCEROL-3-PHOSPHATE ACYLTRANSFERASE"/>
    <property type="match status" value="1"/>
</dbReference>
<dbReference type="AlphaFoldDB" id="A0A5C1YB29"/>
<evidence type="ECO:0000256" key="2">
    <source>
        <dbReference type="ARBA" id="ARBA00023315"/>
    </source>
</evidence>
<sequence length="256" mass="28099">MAAPPAAPGPGRRRSEKTFFWRIVAGIAVPFLLLVARYRVRHPERIPAEGAFVFAPNHYSNFDPLVSGYILWKHGRVPRFLAKASLFRVPVLGGILRGTGQIPVERQGAGHNRQPLAAAARLVEDGLAVVIYPEGTLTRQPELWPMRGKTGAVRTALEHGVPVIPMAHWGVQQILPRYSKKLSLFPRKTVEVIIGEPVNLDAWRGKPIDQAVLAGATEAVMVAITSLLEELRGETAPEGRWDPAAHGQTEIGRFES</sequence>
<feature type="transmembrane region" description="Helical" evidence="4">
    <location>
        <begin position="19"/>
        <end position="36"/>
    </location>
</feature>
<organism evidence="6 7">
    <name type="scientific">Protaetiibacter larvae</name>
    <dbReference type="NCBI Taxonomy" id="2592654"/>
    <lineage>
        <taxon>Bacteria</taxon>
        <taxon>Bacillati</taxon>
        <taxon>Actinomycetota</taxon>
        <taxon>Actinomycetes</taxon>
        <taxon>Micrococcales</taxon>
        <taxon>Microbacteriaceae</taxon>
        <taxon>Protaetiibacter</taxon>
    </lineage>
</organism>
<dbReference type="OrthoDB" id="9806008at2"/>
<dbReference type="RefSeq" id="WP_149326053.1">
    <property type="nucleotide sequence ID" value="NZ_CP043504.1"/>
</dbReference>
<dbReference type="GO" id="GO:0006654">
    <property type="term" value="P:phosphatidic acid biosynthetic process"/>
    <property type="evidence" value="ECO:0007669"/>
    <property type="project" value="TreeGrafter"/>
</dbReference>
<evidence type="ECO:0000256" key="3">
    <source>
        <dbReference type="SAM" id="MobiDB-lite"/>
    </source>
</evidence>
<keyword evidence="1 6" id="KW-0808">Transferase</keyword>
<accession>A0A5C1YB29</accession>
<keyword evidence="4" id="KW-0472">Membrane</keyword>
<dbReference type="Proteomes" id="UP000322159">
    <property type="component" value="Chromosome"/>
</dbReference>
<dbReference type="EMBL" id="CP043504">
    <property type="protein sequence ID" value="QEO10638.1"/>
    <property type="molecule type" value="Genomic_DNA"/>
</dbReference>
<keyword evidence="4" id="KW-1133">Transmembrane helix</keyword>
<dbReference type="CDD" id="cd07989">
    <property type="entry name" value="LPLAT_AGPAT-like"/>
    <property type="match status" value="1"/>
</dbReference>
<feature type="domain" description="Phospholipid/glycerol acyltransferase" evidence="5">
    <location>
        <begin position="52"/>
        <end position="171"/>
    </location>
</feature>
<evidence type="ECO:0000313" key="6">
    <source>
        <dbReference type="EMBL" id="QEO10638.1"/>
    </source>
</evidence>
<feature type="region of interest" description="Disordered" evidence="3">
    <location>
        <begin position="235"/>
        <end position="256"/>
    </location>
</feature>
<evidence type="ECO:0000256" key="4">
    <source>
        <dbReference type="SAM" id="Phobius"/>
    </source>
</evidence>
<protein>
    <submittedName>
        <fullName evidence="6">1-acyl-sn-glycerol-3-phosphate acyltransferase</fullName>
    </submittedName>
</protein>
<dbReference type="SMART" id="SM00563">
    <property type="entry name" value="PlsC"/>
    <property type="match status" value="1"/>
</dbReference>
<evidence type="ECO:0000256" key="1">
    <source>
        <dbReference type="ARBA" id="ARBA00022679"/>
    </source>
</evidence>
<dbReference type="SUPFAM" id="SSF69593">
    <property type="entry name" value="Glycerol-3-phosphate (1)-acyltransferase"/>
    <property type="match status" value="1"/>
</dbReference>
<dbReference type="Pfam" id="PF01553">
    <property type="entry name" value="Acyltransferase"/>
    <property type="match status" value="1"/>
</dbReference>
<gene>
    <name evidence="6" type="ORF">FLP23_11865</name>
</gene>
<keyword evidence="7" id="KW-1185">Reference proteome</keyword>
<dbReference type="GO" id="GO:0005886">
    <property type="term" value="C:plasma membrane"/>
    <property type="evidence" value="ECO:0007669"/>
    <property type="project" value="TreeGrafter"/>
</dbReference>
<dbReference type="KEGG" id="lyk:FLP23_11865"/>
<evidence type="ECO:0000313" key="7">
    <source>
        <dbReference type="Proteomes" id="UP000322159"/>
    </source>
</evidence>
<keyword evidence="2 6" id="KW-0012">Acyltransferase</keyword>
<proteinExistence type="predicted"/>
<name>A0A5C1YB29_9MICO</name>